<gene>
    <name evidence="1" type="ORF">HGMM_F54B02C35</name>
</gene>
<accession>H5SPI4</accession>
<name>H5SPI4_9CHLR</name>
<sequence>MKVSRISAPLKRFRDIPELQTRDMLADFCCRKDEYTAEFAATAEIFEAKHRNPKKQTFGFSLRPLRSRR</sequence>
<protein>
    <submittedName>
        <fullName evidence="1">Uncharacterized protein</fullName>
    </submittedName>
</protein>
<proteinExistence type="predicted"/>
<dbReference type="EMBL" id="AP011792">
    <property type="protein sequence ID" value="BAL58070.1"/>
    <property type="molecule type" value="Genomic_DNA"/>
</dbReference>
<evidence type="ECO:0000313" key="1">
    <source>
        <dbReference type="EMBL" id="BAL58070.1"/>
    </source>
</evidence>
<reference evidence="1" key="2">
    <citation type="journal article" date="2012" name="PLoS ONE">
        <title>A Deeply Branching Thermophilic Bacterium with an Ancient Acetyl-CoA Pathway Dominates a Subsurface Ecosystem.</title>
        <authorList>
            <person name="Takami H."/>
            <person name="Noguchi H."/>
            <person name="Takaki Y."/>
            <person name="Uchiyama I."/>
            <person name="Toyoda A."/>
            <person name="Nishi S."/>
            <person name="Chee G.-J."/>
            <person name="Arai W."/>
            <person name="Nunoura T."/>
            <person name="Itoh T."/>
            <person name="Hattori M."/>
            <person name="Takai K."/>
        </authorList>
    </citation>
    <scope>NUCLEOTIDE SEQUENCE</scope>
</reference>
<organism evidence="1">
    <name type="scientific">uncultured Chloroflexota bacterium</name>
    <dbReference type="NCBI Taxonomy" id="166587"/>
    <lineage>
        <taxon>Bacteria</taxon>
        <taxon>Bacillati</taxon>
        <taxon>Chloroflexota</taxon>
        <taxon>environmental samples</taxon>
    </lineage>
</organism>
<reference evidence="1" key="1">
    <citation type="journal article" date="2005" name="Environ. Microbiol.">
        <title>Genetic and functional properties of uncultivated thermophilic crenarchaeotes from a subsurface gold mine as revealed by analysis of genome fragments.</title>
        <authorList>
            <person name="Nunoura T."/>
            <person name="Hirayama H."/>
            <person name="Takami H."/>
            <person name="Oida H."/>
            <person name="Nishi S."/>
            <person name="Shimamura S."/>
            <person name="Suzuki Y."/>
            <person name="Inagaki F."/>
            <person name="Takai K."/>
            <person name="Nealson K.H."/>
            <person name="Horikoshi K."/>
        </authorList>
    </citation>
    <scope>NUCLEOTIDE SEQUENCE</scope>
</reference>
<dbReference type="AlphaFoldDB" id="H5SPI4"/>